<dbReference type="Proteomes" id="UP000257080">
    <property type="component" value="Unassembled WGS sequence"/>
</dbReference>
<evidence type="ECO:0000259" key="2">
    <source>
        <dbReference type="Pfam" id="PF12697"/>
    </source>
</evidence>
<dbReference type="Pfam" id="PF12697">
    <property type="entry name" value="Abhydrolase_6"/>
    <property type="match status" value="1"/>
</dbReference>
<protein>
    <submittedName>
        <fullName evidence="3">Alpha/beta hydrolase</fullName>
    </submittedName>
</protein>
<dbReference type="InterPro" id="IPR029058">
    <property type="entry name" value="AB_hydrolase_fold"/>
</dbReference>
<dbReference type="RefSeq" id="WP_116418342.1">
    <property type="nucleotide sequence ID" value="NZ_NBXC01000014.1"/>
</dbReference>
<dbReference type="PANTHER" id="PTHR43798">
    <property type="entry name" value="MONOACYLGLYCEROL LIPASE"/>
    <property type="match status" value="1"/>
</dbReference>
<feature type="domain" description="AB hydrolase-1" evidence="2">
    <location>
        <begin position="40"/>
        <end position="304"/>
    </location>
</feature>
<dbReference type="GO" id="GO:0016020">
    <property type="term" value="C:membrane"/>
    <property type="evidence" value="ECO:0007669"/>
    <property type="project" value="TreeGrafter"/>
</dbReference>
<feature type="region of interest" description="Disordered" evidence="1">
    <location>
        <begin position="307"/>
        <end position="342"/>
    </location>
</feature>
<dbReference type="InterPro" id="IPR000073">
    <property type="entry name" value="AB_hydrolase_1"/>
</dbReference>
<name>A0A3E0WE76_9MICO</name>
<dbReference type="GO" id="GO:0016787">
    <property type="term" value="F:hydrolase activity"/>
    <property type="evidence" value="ECO:0007669"/>
    <property type="project" value="UniProtKB-KW"/>
</dbReference>
<gene>
    <name evidence="3" type="ORF">B7R25_07605</name>
</gene>
<sequence length="342" mass="36617">MIEPYARQLAELPLTRESVAVLGGTTELWIYGPPDAATTIVMVHGFRGDHHGLEPIVAQLPAYRTIVADLPGFGVSTPLGVDHDIHGYSAWLRELVGKLPTSAGSAEDSARDESAQPRGAKPRLVILGHSFGSIIVAAALAEGLRADDVVLVNPIAAPALSGPRGILTRLAVFYYRVGAWLPERPGFAWLRLGAVTRIMSVTMAKTKDRALRRWIHDQHDQFFGAFSNRSVVLDAFEASVSNDVSEYAARIAPPTLLIASDSDDITPVAAQLTLVKAIPDARLVVLEGVGHLVHYEMPREAADAIEAFLAEPRPGGHPEPSANPAAGHPDPSAHQADPEPRP</sequence>
<dbReference type="Gene3D" id="3.40.50.1820">
    <property type="entry name" value="alpha/beta hydrolase"/>
    <property type="match status" value="1"/>
</dbReference>
<dbReference type="OrthoDB" id="5195507at2"/>
<dbReference type="PANTHER" id="PTHR43798:SF33">
    <property type="entry name" value="HYDROLASE, PUTATIVE (AFU_ORTHOLOGUE AFUA_2G14860)-RELATED"/>
    <property type="match status" value="1"/>
</dbReference>
<dbReference type="InterPro" id="IPR000639">
    <property type="entry name" value="Epox_hydrolase-like"/>
</dbReference>
<evidence type="ECO:0000256" key="1">
    <source>
        <dbReference type="SAM" id="MobiDB-lite"/>
    </source>
</evidence>
<dbReference type="InterPro" id="IPR050266">
    <property type="entry name" value="AB_hydrolase_sf"/>
</dbReference>
<dbReference type="PRINTS" id="PR00412">
    <property type="entry name" value="EPOXHYDRLASE"/>
</dbReference>
<accession>A0A3E0WE76</accession>
<dbReference type="SUPFAM" id="SSF53474">
    <property type="entry name" value="alpha/beta-Hydrolases"/>
    <property type="match status" value="1"/>
</dbReference>
<dbReference type="AlphaFoldDB" id="A0A3E0WE76"/>
<keyword evidence="3" id="KW-0378">Hydrolase</keyword>
<reference evidence="3 4" key="1">
    <citation type="submission" date="2017-04" db="EMBL/GenBank/DDBJ databases">
        <title>Comparative genome analysis of Subtercola boreus.</title>
        <authorList>
            <person name="Cho Y.-J."/>
            <person name="Cho A."/>
            <person name="Kim O.-S."/>
            <person name="Lee J.-I."/>
        </authorList>
    </citation>
    <scope>NUCLEOTIDE SEQUENCE [LARGE SCALE GENOMIC DNA]</scope>
    <source>
        <strain evidence="3 4">P28004</strain>
    </source>
</reference>
<comment type="caution">
    <text evidence="3">The sequence shown here is derived from an EMBL/GenBank/DDBJ whole genome shotgun (WGS) entry which is preliminary data.</text>
</comment>
<organism evidence="3 4">
    <name type="scientific">Subtercola boreus</name>
    <dbReference type="NCBI Taxonomy" id="120213"/>
    <lineage>
        <taxon>Bacteria</taxon>
        <taxon>Bacillati</taxon>
        <taxon>Actinomycetota</taxon>
        <taxon>Actinomycetes</taxon>
        <taxon>Micrococcales</taxon>
        <taxon>Microbacteriaceae</taxon>
        <taxon>Subtercola</taxon>
    </lineage>
</organism>
<proteinExistence type="predicted"/>
<evidence type="ECO:0000313" key="3">
    <source>
        <dbReference type="EMBL" id="RFA27582.1"/>
    </source>
</evidence>
<dbReference type="EMBL" id="NBXE01000019">
    <property type="protein sequence ID" value="RFA27582.1"/>
    <property type="molecule type" value="Genomic_DNA"/>
</dbReference>
<evidence type="ECO:0000313" key="4">
    <source>
        <dbReference type="Proteomes" id="UP000257080"/>
    </source>
</evidence>